<feature type="compositionally biased region" description="Basic and acidic residues" evidence="1">
    <location>
        <begin position="7"/>
        <end position="24"/>
    </location>
</feature>
<feature type="compositionally biased region" description="Polar residues" evidence="1">
    <location>
        <begin position="438"/>
        <end position="448"/>
    </location>
</feature>
<dbReference type="STRING" id="948595.L2GXJ7"/>
<feature type="compositionally biased region" description="Polar residues" evidence="1">
    <location>
        <begin position="25"/>
        <end position="40"/>
    </location>
</feature>
<dbReference type="OrthoDB" id="10543398at2759"/>
<dbReference type="GeneID" id="19878318"/>
<dbReference type="InParanoid" id="L2GXJ7"/>
<organism evidence="2 3">
    <name type="scientific">Vavraia culicis (isolate floridensis)</name>
    <name type="common">Microsporidian parasite</name>
    <dbReference type="NCBI Taxonomy" id="948595"/>
    <lineage>
        <taxon>Eukaryota</taxon>
        <taxon>Fungi</taxon>
        <taxon>Fungi incertae sedis</taxon>
        <taxon>Microsporidia</taxon>
        <taxon>Pleistophoridae</taxon>
        <taxon>Vavraia</taxon>
    </lineage>
</organism>
<feature type="compositionally biased region" description="Basic residues" evidence="1">
    <location>
        <begin position="64"/>
        <end position="76"/>
    </location>
</feature>
<feature type="compositionally biased region" description="Polar residues" evidence="1">
    <location>
        <begin position="53"/>
        <end position="63"/>
    </location>
</feature>
<dbReference type="Proteomes" id="UP000011081">
    <property type="component" value="Unassembled WGS sequence"/>
</dbReference>
<feature type="compositionally biased region" description="Basic and acidic residues" evidence="1">
    <location>
        <begin position="418"/>
        <end position="436"/>
    </location>
</feature>
<feature type="region of interest" description="Disordered" evidence="1">
    <location>
        <begin position="215"/>
        <end position="240"/>
    </location>
</feature>
<proteinExistence type="predicted"/>
<gene>
    <name evidence="2" type="ORF">VCUG_00431</name>
</gene>
<dbReference type="HOGENOM" id="CLU_501718_0_0_1"/>
<accession>L2GXJ7</accession>
<evidence type="ECO:0000313" key="3">
    <source>
        <dbReference type="Proteomes" id="UP000011081"/>
    </source>
</evidence>
<feature type="region of interest" description="Disordered" evidence="1">
    <location>
        <begin position="1"/>
        <end position="124"/>
    </location>
</feature>
<name>L2GXJ7_VAVCU</name>
<feature type="region of interest" description="Disordered" evidence="1">
    <location>
        <begin position="387"/>
        <end position="450"/>
    </location>
</feature>
<reference evidence="3" key="1">
    <citation type="submission" date="2011-03" db="EMBL/GenBank/DDBJ databases">
        <title>The genome sequence of Vavraia culicis strain floridensis.</title>
        <authorList>
            <consortium name="The Broad Institute Genome Sequencing Platform"/>
            <person name="Cuomo C."/>
            <person name="Becnel J."/>
            <person name="Sanscrainte N."/>
            <person name="Young S.K."/>
            <person name="Zeng Q."/>
            <person name="Gargeya S."/>
            <person name="Fitzgerald M."/>
            <person name="Haas B."/>
            <person name="Abouelleil A."/>
            <person name="Alvarado L."/>
            <person name="Arachchi H.M."/>
            <person name="Berlin A."/>
            <person name="Chapman S.B."/>
            <person name="Gearin G."/>
            <person name="Goldberg J."/>
            <person name="Griggs A."/>
            <person name="Gujja S."/>
            <person name="Hansen M."/>
            <person name="Heiman D."/>
            <person name="Howarth C."/>
            <person name="Larimer J."/>
            <person name="Lui A."/>
            <person name="MacDonald P.J.P."/>
            <person name="McCowen C."/>
            <person name="Montmayeur A."/>
            <person name="Murphy C."/>
            <person name="Neiman D."/>
            <person name="Pearson M."/>
            <person name="Priest M."/>
            <person name="Roberts A."/>
            <person name="Saif S."/>
            <person name="Shea T."/>
            <person name="Sisk P."/>
            <person name="Stolte C."/>
            <person name="Sykes S."/>
            <person name="Wortman J."/>
            <person name="Nusbaum C."/>
            <person name="Birren B."/>
        </authorList>
    </citation>
    <scope>NUCLEOTIDE SEQUENCE [LARGE SCALE GENOMIC DNA]</scope>
    <source>
        <strain evidence="3">floridensis</strain>
    </source>
</reference>
<evidence type="ECO:0000313" key="2">
    <source>
        <dbReference type="EMBL" id="ELA48008.1"/>
    </source>
</evidence>
<dbReference type="AlphaFoldDB" id="L2GXJ7"/>
<protein>
    <submittedName>
        <fullName evidence="2">Uncharacterized protein</fullName>
    </submittedName>
</protein>
<dbReference type="RefSeq" id="XP_008073454.1">
    <property type="nucleotide sequence ID" value="XM_008075263.1"/>
</dbReference>
<dbReference type="VEuPathDB" id="MicrosporidiaDB:VCUG_00431"/>
<dbReference type="OMA" id="NFFRLAM"/>
<evidence type="ECO:0000256" key="1">
    <source>
        <dbReference type="SAM" id="MobiDB-lite"/>
    </source>
</evidence>
<keyword evidence="3" id="KW-1185">Reference proteome</keyword>
<sequence>MVGIDCSSKEERSGRKKIMVDSKNRSSGSDGNENNTNRTGGINGSMLKKNGNFVKTSMNSVTTQKRKNIEKKSKRKQAQEQENTPNDRVARIGNVAGEKKTRSTAKRTVTKNSTGKNTLIPRTRIPPPLPYLTATESLIAQHGTIKDYLDLLTLKYLKTGDLLFVNELIDCGSVQRNDNVYYALCNLADVVVEDDALTEELIGKKGGVDEECIDGKCGQSGNNQQEQSKEKGKNSKRKSANTIEHIADHRTSTAQAKALKIRLMPKIINFFRLAMKNTFITSKATLVTASVVSKIPALIAPFILKIRNKETYRVVSNALLGMKDDGTINRELIDLFFKEDDWLVRMRIVYVMVGRYVDEGIARIYDFMVGVNERYGLCDGDDRGKHARIGGDKPGQCDGDDRGKHARIGGDKPGQCDGDDRGKHARIGGDDHDKHTGTKQIHTLSDQSMNKKKVPAKSNTLLLKPHDRALITQINDMLLTYLSKNNMPVQTNMFLLTHHNFSRLFSATADKLKLINTYLNLSCPTAQNLSLILNYVMESKNGKLLVKIIESGLNDECVRCFVERMRDVVVEKEVFYYVVGMKRHWNEDVRRCVDGILADKFCLR</sequence>
<dbReference type="EMBL" id="GL877408">
    <property type="protein sequence ID" value="ELA48008.1"/>
    <property type="molecule type" value="Genomic_DNA"/>
</dbReference>